<feature type="compositionally biased region" description="Polar residues" evidence="1">
    <location>
        <begin position="348"/>
        <end position="364"/>
    </location>
</feature>
<feature type="compositionally biased region" description="Polar residues" evidence="1">
    <location>
        <begin position="101"/>
        <end position="112"/>
    </location>
</feature>
<feature type="region of interest" description="Disordered" evidence="1">
    <location>
        <begin position="94"/>
        <end position="120"/>
    </location>
</feature>
<dbReference type="Proteomes" id="UP000887226">
    <property type="component" value="Unassembled WGS sequence"/>
</dbReference>
<protein>
    <submittedName>
        <fullName evidence="2">Uncharacterized protein</fullName>
    </submittedName>
</protein>
<feature type="compositionally biased region" description="Polar residues" evidence="1">
    <location>
        <begin position="581"/>
        <end position="595"/>
    </location>
</feature>
<feature type="compositionally biased region" description="Low complexity" evidence="1">
    <location>
        <begin position="431"/>
        <end position="448"/>
    </location>
</feature>
<evidence type="ECO:0000313" key="3">
    <source>
        <dbReference type="Proteomes" id="UP000887226"/>
    </source>
</evidence>
<sequence>MRSKNYLPNASVSAILARLASADKQINVLDDKILPIAPHLLEIPSNPLPEPHYDSWKNNLFDKSEGRKYEYLTLQSSADRGICLAQGNWWEEPLKAGTPGSAGSQTGTSTPQAFKETKTPKVKLSLGDYKNFKSTGVKPVPRPPTATANGKLPGDIDGRKSLHSRNMSAVSVTMPMFRVSSVEGTEIRANGIETRPNSLVVNKITKRDNPVVPPRSTPSDMRDARKAQPVANGNVKRNSLQTKSANKNPRPTRSEMQRYDPDSAKQPPRPRSLPDDPELKQQKRSLELGDASRPEKRAKVETPHSTSPAASSKAIPRKSLPSETKAAPTKVQNPSTSAQTPPIPKKVISSTRPIDLQNKSSKGTSNEKPHLPPLLSPLPADITVPAQPNKSGLKKSEASKSGSSKVTSQKPMANNQTNTIVVKPRQRKTDAAPSTSSPHTTPASSTSPFVLPLMLSPGLPDVVEAELNRLQNKVAPLNTVEGRYEKVRQPGALGVPQKTTRPKLGHPPKKNLLDGIPLKKPKNKDSLIAKLDYTKSLQKTLERMLRLRPVPWQEFKDSEKKRIQEEKPNPFKRPDTDSDQEISLSKSHGSKTPASATAKKHVPPPVKSESDDSDFGGSALTKNPSRGDKTTDSSTSRKRPAEHERVEPPLKRSKILEGGNAKVSAPLASGFKSPTVTSSALRDNLLLSTPRKSGATKKSTAMGRVMSSDEQARTPKELAATSTPASSEKPRAYGHRPDVDKAQLDQMQKQNQAFFALGTNLKRHLQSKLGSRPDSNGKTSIEATGVERKKAVMKGVESIMAYMLAFYNTNQISQMKGHTMLPESWKDLFPVWHFVHNSAKPYAELIVLLMNLAAVAREQMCKIFIEVPPEHRDNEAFLSAYRDKDRLWAGARLGQPGLRKLSADSGGTLGPWTTVPEAVAFGGIILERYAAAQNVEDWKSEESFKSVPALPVSRNLLPYTAL</sequence>
<feature type="region of interest" description="Disordered" evidence="1">
    <location>
        <begin position="133"/>
        <end position="160"/>
    </location>
</feature>
<feature type="compositionally biased region" description="Basic residues" evidence="1">
    <location>
        <begin position="500"/>
        <end position="509"/>
    </location>
</feature>
<dbReference type="AlphaFoldDB" id="A0A9P8CD64"/>
<evidence type="ECO:0000313" key="2">
    <source>
        <dbReference type="EMBL" id="KAG9242713.1"/>
    </source>
</evidence>
<name>A0A9P8CD64_9HELO</name>
<feature type="compositionally biased region" description="Low complexity" evidence="1">
    <location>
        <begin position="399"/>
        <end position="410"/>
    </location>
</feature>
<gene>
    <name evidence="2" type="ORF">BJ878DRAFT_544001</name>
</gene>
<keyword evidence="3" id="KW-1185">Reference proteome</keyword>
<proteinExistence type="predicted"/>
<accession>A0A9P8CD64</accession>
<dbReference type="OrthoDB" id="284473at2759"/>
<feature type="region of interest" description="Disordered" evidence="1">
    <location>
        <begin position="488"/>
        <end position="523"/>
    </location>
</feature>
<feature type="region of interest" description="Disordered" evidence="1">
    <location>
        <begin position="542"/>
        <end position="736"/>
    </location>
</feature>
<dbReference type="EMBL" id="MU254045">
    <property type="protein sequence ID" value="KAG9242713.1"/>
    <property type="molecule type" value="Genomic_DNA"/>
</dbReference>
<feature type="compositionally biased region" description="Basic and acidic residues" evidence="1">
    <location>
        <begin position="639"/>
        <end position="650"/>
    </location>
</feature>
<feature type="compositionally biased region" description="Basic and acidic residues" evidence="1">
    <location>
        <begin position="554"/>
        <end position="576"/>
    </location>
</feature>
<feature type="compositionally biased region" description="Polar residues" evidence="1">
    <location>
        <begin position="672"/>
        <end position="699"/>
    </location>
</feature>
<feature type="compositionally biased region" description="Polar residues" evidence="1">
    <location>
        <begin position="330"/>
        <end position="340"/>
    </location>
</feature>
<feature type="region of interest" description="Disordered" evidence="1">
    <location>
        <begin position="199"/>
        <end position="451"/>
    </location>
</feature>
<reference evidence="2" key="1">
    <citation type="journal article" date="2021" name="IMA Fungus">
        <title>Genomic characterization of three marine fungi, including Emericellopsis atlantica sp. nov. with signatures of a generalist lifestyle and marine biomass degradation.</title>
        <authorList>
            <person name="Hagestad O.C."/>
            <person name="Hou L."/>
            <person name="Andersen J.H."/>
            <person name="Hansen E.H."/>
            <person name="Altermark B."/>
            <person name="Li C."/>
            <person name="Kuhnert E."/>
            <person name="Cox R.J."/>
            <person name="Crous P.W."/>
            <person name="Spatafora J.W."/>
            <person name="Lail K."/>
            <person name="Amirebrahimi M."/>
            <person name="Lipzen A."/>
            <person name="Pangilinan J."/>
            <person name="Andreopoulos W."/>
            <person name="Hayes R.D."/>
            <person name="Ng V."/>
            <person name="Grigoriev I.V."/>
            <person name="Jackson S.A."/>
            <person name="Sutton T.D.S."/>
            <person name="Dobson A.D.W."/>
            <person name="Rama T."/>
        </authorList>
    </citation>
    <scope>NUCLEOTIDE SEQUENCE</scope>
    <source>
        <strain evidence="2">TRa3180A</strain>
    </source>
</reference>
<organism evidence="2 3">
    <name type="scientific">Calycina marina</name>
    <dbReference type="NCBI Taxonomy" id="1763456"/>
    <lineage>
        <taxon>Eukaryota</taxon>
        <taxon>Fungi</taxon>
        <taxon>Dikarya</taxon>
        <taxon>Ascomycota</taxon>
        <taxon>Pezizomycotina</taxon>
        <taxon>Leotiomycetes</taxon>
        <taxon>Helotiales</taxon>
        <taxon>Pezizellaceae</taxon>
        <taxon>Calycina</taxon>
    </lineage>
</organism>
<feature type="compositionally biased region" description="Basic and acidic residues" evidence="1">
    <location>
        <begin position="272"/>
        <end position="302"/>
    </location>
</feature>
<feature type="compositionally biased region" description="Basic and acidic residues" evidence="1">
    <location>
        <begin position="252"/>
        <end position="263"/>
    </location>
</feature>
<feature type="compositionally biased region" description="Polar residues" evidence="1">
    <location>
        <begin position="235"/>
        <end position="251"/>
    </location>
</feature>
<comment type="caution">
    <text evidence="2">The sequence shown here is derived from an EMBL/GenBank/DDBJ whole genome shotgun (WGS) entry which is preliminary data.</text>
</comment>
<evidence type="ECO:0000256" key="1">
    <source>
        <dbReference type="SAM" id="MobiDB-lite"/>
    </source>
</evidence>
<feature type="compositionally biased region" description="Polar residues" evidence="1">
    <location>
        <begin position="411"/>
        <end position="420"/>
    </location>
</feature>